<evidence type="ECO:0000256" key="1">
    <source>
        <dbReference type="SAM" id="Phobius"/>
    </source>
</evidence>
<dbReference type="NCBIfam" id="NF047864">
    <property type="entry name" value="CBU_0592_membra"/>
    <property type="match status" value="1"/>
</dbReference>
<feature type="transmembrane region" description="Helical" evidence="1">
    <location>
        <begin position="59"/>
        <end position="80"/>
    </location>
</feature>
<dbReference type="InterPro" id="IPR058058">
    <property type="entry name" value="CBU_0592-like"/>
</dbReference>
<dbReference type="RefSeq" id="WP_231952814.1">
    <property type="nucleotide sequence ID" value="NZ_BDIO01000006.1"/>
</dbReference>
<sequence length="151" mass="15471">MTHLVPSLLSLAGWLGAAELLWAYVLISSGRLAGDSLKYQALNISGSIMLMANCASSGAWPSVIANLFYLVVGINVLLTVKRAYIAGLVRREAAAVSARWQRPGPAGPNVAAADSTARMAPASTPGMTMPVGHSAPTTPAVPVVAVMSTAA</sequence>
<protein>
    <recommendedName>
        <fullName evidence="2">CBU-0592-like domain-containing protein</fullName>
    </recommendedName>
</protein>
<keyword evidence="1" id="KW-1133">Transmembrane helix</keyword>
<feature type="domain" description="CBU-0592-like" evidence="2">
    <location>
        <begin position="11"/>
        <end position="79"/>
    </location>
</feature>
<keyword evidence="4" id="KW-1185">Reference proteome</keyword>
<organism evidence="3 4">
    <name type="scientific">Actinomyces denticolens</name>
    <dbReference type="NCBI Taxonomy" id="52767"/>
    <lineage>
        <taxon>Bacteria</taxon>
        <taxon>Bacillati</taxon>
        <taxon>Actinomycetota</taxon>
        <taxon>Actinomycetes</taxon>
        <taxon>Actinomycetales</taxon>
        <taxon>Actinomycetaceae</taxon>
        <taxon>Actinomyces</taxon>
    </lineage>
</organism>
<accession>A0ABY1I0A0</accession>
<evidence type="ECO:0000313" key="4">
    <source>
        <dbReference type="Proteomes" id="UP000184390"/>
    </source>
</evidence>
<dbReference type="EMBL" id="FQYL01000002">
    <property type="protein sequence ID" value="SHI40563.1"/>
    <property type="molecule type" value="Genomic_DNA"/>
</dbReference>
<keyword evidence="1" id="KW-0812">Transmembrane</keyword>
<comment type="caution">
    <text evidence="3">The sequence shown here is derived from an EMBL/GenBank/DDBJ whole genome shotgun (WGS) entry which is preliminary data.</text>
</comment>
<proteinExistence type="predicted"/>
<dbReference type="Proteomes" id="UP000184390">
    <property type="component" value="Unassembled WGS sequence"/>
</dbReference>
<name>A0ABY1I0A0_9ACTO</name>
<reference evidence="3 4" key="1">
    <citation type="submission" date="2016-11" db="EMBL/GenBank/DDBJ databases">
        <authorList>
            <person name="Varghese N."/>
            <person name="Submissions S."/>
        </authorList>
    </citation>
    <scope>NUCLEOTIDE SEQUENCE [LARGE SCALE GENOMIC DNA]</scope>
    <source>
        <strain evidence="3 4">PA</strain>
    </source>
</reference>
<evidence type="ECO:0000313" key="3">
    <source>
        <dbReference type="EMBL" id="SHI40563.1"/>
    </source>
</evidence>
<gene>
    <name evidence="3" type="ORF">SAMN05216246_10220</name>
</gene>
<keyword evidence="1" id="KW-0472">Membrane</keyword>
<evidence type="ECO:0000259" key="2">
    <source>
        <dbReference type="Pfam" id="PF26604"/>
    </source>
</evidence>
<dbReference type="Pfam" id="PF26604">
    <property type="entry name" value="CBU_0592"/>
    <property type="match status" value="1"/>
</dbReference>